<comment type="caution">
    <text evidence="2">The sequence shown here is derived from an EMBL/GenBank/DDBJ whole genome shotgun (WGS) entry which is preliminary data.</text>
</comment>
<sequence>MPGVADADPAAERIGKHPPFRLAGPTAASLPYAATTAMRCTGRGHGRTDRFCGCSVFVHNALDSTGPTASTDTFNYSICSGCPASTSSSSSTAAAVATAVKTASTNTLSPTGNHAHLARPDDHL</sequence>
<evidence type="ECO:0000313" key="2">
    <source>
        <dbReference type="EMBL" id="VEL14384.1"/>
    </source>
</evidence>
<evidence type="ECO:0000313" key="3">
    <source>
        <dbReference type="Proteomes" id="UP000784294"/>
    </source>
</evidence>
<dbReference type="AlphaFoldDB" id="A0A3S5CJW6"/>
<name>A0A3S5CJW6_9PLAT</name>
<feature type="region of interest" description="Disordered" evidence="1">
    <location>
        <begin position="93"/>
        <end position="124"/>
    </location>
</feature>
<evidence type="ECO:0000256" key="1">
    <source>
        <dbReference type="SAM" id="MobiDB-lite"/>
    </source>
</evidence>
<protein>
    <submittedName>
        <fullName evidence="2">Uncharacterized protein</fullName>
    </submittedName>
</protein>
<feature type="region of interest" description="Disordered" evidence="1">
    <location>
        <begin position="1"/>
        <end position="20"/>
    </location>
</feature>
<feature type="compositionally biased region" description="Low complexity" evidence="1">
    <location>
        <begin position="93"/>
        <end position="105"/>
    </location>
</feature>
<dbReference type="EMBL" id="CAAALY010020966">
    <property type="protein sequence ID" value="VEL14384.1"/>
    <property type="molecule type" value="Genomic_DNA"/>
</dbReference>
<accession>A0A3S5CJW6</accession>
<organism evidence="2 3">
    <name type="scientific">Protopolystoma xenopodis</name>
    <dbReference type="NCBI Taxonomy" id="117903"/>
    <lineage>
        <taxon>Eukaryota</taxon>
        <taxon>Metazoa</taxon>
        <taxon>Spiralia</taxon>
        <taxon>Lophotrochozoa</taxon>
        <taxon>Platyhelminthes</taxon>
        <taxon>Monogenea</taxon>
        <taxon>Polyopisthocotylea</taxon>
        <taxon>Polystomatidea</taxon>
        <taxon>Polystomatidae</taxon>
        <taxon>Protopolystoma</taxon>
    </lineage>
</organism>
<gene>
    <name evidence="2" type="ORF">PXEA_LOCUS7824</name>
</gene>
<dbReference type="Proteomes" id="UP000784294">
    <property type="component" value="Unassembled WGS sequence"/>
</dbReference>
<reference evidence="2" key="1">
    <citation type="submission" date="2018-11" db="EMBL/GenBank/DDBJ databases">
        <authorList>
            <consortium name="Pathogen Informatics"/>
        </authorList>
    </citation>
    <scope>NUCLEOTIDE SEQUENCE</scope>
</reference>
<proteinExistence type="predicted"/>
<keyword evidence="3" id="KW-1185">Reference proteome</keyword>